<gene>
    <name evidence="3" type="ORF">AB0I59_05595</name>
</gene>
<proteinExistence type="predicted"/>
<sequence>MSPALGFVKAHPFASAMGIGTLGGAGLVTSLLAVSWPEGDPDRLRKAADIWDHLAEAIERTRKDANDAVGQVLKSNSGPAVDEFRNMWTGRFAAYPGDVATYCRAVAKACREYAKAVEITRYVLVVLAIQMFVNILFTVAWGWGTAGVGSLVQKAVIEKAFKGRAILQKKLFKLSVEKIIYNSFYYLGDSVAYAGGQQIIQWSIFELAGVRKDLGGNEVTTLGVNAEQFGRGFAANMAFNGIYDLTKVARVPVSPTGNLLSRLAGSGMYTVTDNALQGDMSAPTLEQWIAKIIVHGARTAKPVTAPASAGP</sequence>
<protein>
    <recommendedName>
        <fullName evidence="2">Outer membrane channel protein CpnT-like N-terminal domain-containing protein</fullName>
    </recommendedName>
</protein>
<comment type="caution">
    <text evidence="3">The sequence shown here is derived from an EMBL/GenBank/DDBJ whole genome shotgun (WGS) entry which is preliminary data.</text>
</comment>
<accession>A0ABV3G929</accession>
<keyword evidence="1" id="KW-0472">Membrane</keyword>
<organism evidence="3 4">
    <name type="scientific">Microtetraspora glauca</name>
    <dbReference type="NCBI Taxonomy" id="1996"/>
    <lineage>
        <taxon>Bacteria</taxon>
        <taxon>Bacillati</taxon>
        <taxon>Actinomycetota</taxon>
        <taxon>Actinomycetes</taxon>
        <taxon>Streptosporangiales</taxon>
        <taxon>Streptosporangiaceae</taxon>
        <taxon>Microtetraspora</taxon>
    </lineage>
</organism>
<dbReference type="InterPro" id="IPR057746">
    <property type="entry name" value="CpnT-like_N"/>
</dbReference>
<keyword evidence="1" id="KW-1133">Transmembrane helix</keyword>
<dbReference type="RefSeq" id="WP_358130359.1">
    <property type="nucleotide sequence ID" value="NZ_JBFALK010000002.1"/>
</dbReference>
<name>A0ABV3G929_MICGL</name>
<reference evidence="3 4" key="1">
    <citation type="submission" date="2024-06" db="EMBL/GenBank/DDBJ databases">
        <title>The Natural Products Discovery Center: Release of the First 8490 Sequenced Strains for Exploring Actinobacteria Biosynthetic Diversity.</title>
        <authorList>
            <person name="Kalkreuter E."/>
            <person name="Kautsar S.A."/>
            <person name="Yang D."/>
            <person name="Bader C.D."/>
            <person name="Teijaro C.N."/>
            <person name="Fluegel L."/>
            <person name="Davis C.M."/>
            <person name="Simpson J.R."/>
            <person name="Lauterbach L."/>
            <person name="Steele A.D."/>
            <person name="Gui C."/>
            <person name="Meng S."/>
            <person name="Li G."/>
            <person name="Viehrig K."/>
            <person name="Ye F."/>
            <person name="Su P."/>
            <person name="Kiefer A.F."/>
            <person name="Nichols A."/>
            <person name="Cepeda A.J."/>
            <person name="Yan W."/>
            <person name="Fan B."/>
            <person name="Jiang Y."/>
            <person name="Adhikari A."/>
            <person name="Zheng C.-J."/>
            <person name="Schuster L."/>
            <person name="Cowan T.M."/>
            <person name="Smanski M.J."/>
            <person name="Chevrette M.G."/>
            <person name="De Carvalho L.P.S."/>
            <person name="Shen B."/>
        </authorList>
    </citation>
    <scope>NUCLEOTIDE SEQUENCE [LARGE SCALE GENOMIC DNA]</scope>
    <source>
        <strain evidence="3 4">NPDC050100</strain>
    </source>
</reference>
<evidence type="ECO:0000259" key="2">
    <source>
        <dbReference type="Pfam" id="PF25547"/>
    </source>
</evidence>
<keyword evidence="1" id="KW-0812">Transmembrane</keyword>
<evidence type="ECO:0000313" key="3">
    <source>
        <dbReference type="EMBL" id="MEV0968087.1"/>
    </source>
</evidence>
<feature type="transmembrane region" description="Helical" evidence="1">
    <location>
        <begin position="122"/>
        <end position="144"/>
    </location>
</feature>
<evidence type="ECO:0000256" key="1">
    <source>
        <dbReference type="SAM" id="Phobius"/>
    </source>
</evidence>
<dbReference type="Proteomes" id="UP001551675">
    <property type="component" value="Unassembled WGS sequence"/>
</dbReference>
<feature type="transmembrane region" description="Helical" evidence="1">
    <location>
        <begin position="12"/>
        <end position="36"/>
    </location>
</feature>
<evidence type="ECO:0000313" key="4">
    <source>
        <dbReference type="Proteomes" id="UP001551675"/>
    </source>
</evidence>
<dbReference type="Pfam" id="PF25547">
    <property type="entry name" value="WXG100_2"/>
    <property type="match status" value="1"/>
</dbReference>
<dbReference type="EMBL" id="JBFALK010000002">
    <property type="protein sequence ID" value="MEV0968087.1"/>
    <property type="molecule type" value="Genomic_DNA"/>
</dbReference>
<feature type="domain" description="Outer membrane channel protein CpnT-like N-terminal" evidence="2">
    <location>
        <begin position="33"/>
        <end position="157"/>
    </location>
</feature>
<keyword evidence="4" id="KW-1185">Reference proteome</keyword>